<feature type="transmembrane region" description="Helical" evidence="7">
    <location>
        <begin position="237"/>
        <end position="261"/>
    </location>
</feature>
<evidence type="ECO:0000256" key="2">
    <source>
        <dbReference type="ARBA" id="ARBA00022475"/>
    </source>
</evidence>
<feature type="domain" description="Type II secretion system protein GspF" evidence="8">
    <location>
        <begin position="128"/>
        <end position="250"/>
    </location>
</feature>
<dbReference type="InterPro" id="IPR018076">
    <property type="entry name" value="T2SS_GspF_dom"/>
</dbReference>
<keyword evidence="4 7" id="KW-1133">Transmembrane helix</keyword>
<feature type="region of interest" description="Disordered" evidence="6">
    <location>
        <begin position="33"/>
        <end position="57"/>
    </location>
</feature>
<comment type="subcellular location">
    <subcellularLocation>
        <location evidence="1">Cell membrane</location>
        <topology evidence="1">Multi-pass membrane protein</topology>
    </subcellularLocation>
</comment>
<evidence type="ECO:0000313" key="10">
    <source>
        <dbReference type="Proteomes" id="UP000248764"/>
    </source>
</evidence>
<accession>A0A2W2AXF5</accession>
<evidence type="ECO:0000256" key="3">
    <source>
        <dbReference type="ARBA" id="ARBA00022692"/>
    </source>
</evidence>
<name>A0A2W2AXF5_9ACTN</name>
<evidence type="ECO:0000256" key="4">
    <source>
        <dbReference type="ARBA" id="ARBA00022989"/>
    </source>
</evidence>
<keyword evidence="10" id="KW-1185">Reference proteome</keyword>
<evidence type="ECO:0000256" key="6">
    <source>
        <dbReference type="SAM" id="MobiDB-lite"/>
    </source>
</evidence>
<dbReference type="PANTHER" id="PTHR35007:SF3">
    <property type="entry name" value="POSSIBLE CONSERVED ALANINE RICH MEMBRANE PROTEIN"/>
    <property type="match status" value="1"/>
</dbReference>
<comment type="caution">
    <text evidence="9">The sequence shown here is derived from an EMBL/GenBank/DDBJ whole genome shotgun (WGS) entry which is preliminary data.</text>
</comment>
<evidence type="ECO:0000256" key="1">
    <source>
        <dbReference type="ARBA" id="ARBA00004651"/>
    </source>
</evidence>
<dbReference type="AlphaFoldDB" id="A0A2W2AXF5"/>
<protein>
    <submittedName>
        <fullName evidence="9">Secretion system protein</fullName>
    </submittedName>
</protein>
<dbReference type="Pfam" id="PF00482">
    <property type="entry name" value="T2SSF"/>
    <property type="match status" value="1"/>
</dbReference>
<dbReference type="RefSeq" id="WP_111258137.1">
    <property type="nucleotide sequence ID" value="NZ_POTW01000114.1"/>
</dbReference>
<keyword evidence="3 7" id="KW-0812">Transmembrane</keyword>
<reference evidence="9 10" key="1">
    <citation type="submission" date="2018-01" db="EMBL/GenBank/DDBJ databases">
        <title>Draft genome sequence of Jiangella sp. GTF31.</title>
        <authorList>
            <person name="Sahin N."/>
            <person name="Ay H."/>
            <person name="Saygin H."/>
        </authorList>
    </citation>
    <scope>NUCLEOTIDE SEQUENCE [LARGE SCALE GENOMIC DNA]</scope>
    <source>
        <strain evidence="9 10">GTF31</strain>
    </source>
</reference>
<evidence type="ECO:0000256" key="5">
    <source>
        <dbReference type="ARBA" id="ARBA00023136"/>
    </source>
</evidence>
<sequence length="262" mass="25995">MTLLAMTCAALAAVVMLAPAPGAARLRALVDASERRTAGSRTNPGGSTDPGARARRSVQPGHAVISARRRGVAATVAGAAVVWLFGGVAGTVIGVGIAVAAWYGSGRLEPESRKRDRERVIAMVPLAADLMTVALAAGCPPAVAAESVGAAIGGPLGRALADAAAAASVGVEPGRAWSDLAAEPAVRPLARALTAAMTRGTSPAAVLQRVAADARDSARWAGEARARSLGARAAAPLGLCFLPAFVLVGVVPVVATSGVLIP</sequence>
<organism evidence="9 10">
    <name type="scientific">Jiangella anatolica</name>
    <dbReference type="NCBI Taxonomy" id="2670374"/>
    <lineage>
        <taxon>Bacteria</taxon>
        <taxon>Bacillati</taxon>
        <taxon>Actinomycetota</taxon>
        <taxon>Actinomycetes</taxon>
        <taxon>Jiangellales</taxon>
        <taxon>Jiangellaceae</taxon>
        <taxon>Jiangella</taxon>
    </lineage>
</organism>
<feature type="transmembrane region" description="Helical" evidence="7">
    <location>
        <begin position="80"/>
        <end position="105"/>
    </location>
</feature>
<keyword evidence="2" id="KW-1003">Cell membrane</keyword>
<evidence type="ECO:0000259" key="8">
    <source>
        <dbReference type="Pfam" id="PF00482"/>
    </source>
</evidence>
<gene>
    <name evidence="9" type="ORF">C1I92_29110</name>
</gene>
<evidence type="ECO:0000256" key="7">
    <source>
        <dbReference type="SAM" id="Phobius"/>
    </source>
</evidence>
<dbReference type="EMBL" id="POTW01000114">
    <property type="protein sequence ID" value="PZF79835.1"/>
    <property type="molecule type" value="Genomic_DNA"/>
</dbReference>
<dbReference type="Proteomes" id="UP000248764">
    <property type="component" value="Unassembled WGS sequence"/>
</dbReference>
<dbReference type="GO" id="GO:0005886">
    <property type="term" value="C:plasma membrane"/>
    <property type="evidence" value="ECO:0007669"/>
    <property type="project" value="UniProtKB-SubCell"/>
</dbReference>
<proteinExistence type="predicted"/>
<evidence type="ECO:0000313" key="9">
    <source>
        <dbReference type="EMBL" id="PZF79835.1"/>
    </source>
</evidence>
<dbReference type="PANTHER" id="PTHR35007">
    <property type="entry name" value="INTEGRAL MEMBRANE PROTEIN-RELATED"/>
    <property type="match status" value="1"/>
</dbReference>
<keyword evidence="5 7" id="KW-0472">Membrane</keyword>